<dbReference type="PRINTS" id="PR00261">
    <property type="entry name" value="LDLRECEPTOR"/>
</dbReference>
<evidence type="ECO:0000256" key="6">
    <source>
        <dbReference type="ARBA" id="ARBA00022989"/>
    </source>
</evidence>
<comment type="subcellular location">
    <subcellularLocation>
        <location evidence="2">Endomembrane system</location>
    </subcellularLocation>
    <subcellularLocation>
        <location evidence="1">Membrane</location>
        <topology evidence="1">Single-pass membrane protein</topology>
    </subcellularLocation>
</comment>
<feature type="disulfide bond" evidence="10">
    <location>
        <begin position="518"/>
        <end position="533"/>
    </location>
</feature>
<dbReference type="SMART" id="SM00192">
    <property type="entry name" value="LDLa"/>
    <property type="match status" value="6"/>
</dbReference>
<dbReference type="Proteomes" id="UP001626550">
    <property type="component" value="Unassembled WGS sequence"/>
</dbReference>
<evidence type="ECO:0000256" key="7">
    <source>
        <dbReference type="ARBA" id="ARBA00023136"/>
    </source>
</evidence>
<feature type="non-terminal residue" evidence="11">
    <location>
        <position position="1"/>
    </location>
</feature>
<name>A0ABD2PRH0_9PLAT</name>
<keyword evidence="8 10" id="KW-1015">Disulfide bond</keyword>
<proteinExistence type="predicted"/>
<dbReference type="EMBL" id="JBJKFK010003257">
    <property type="protein sequence ID" value="KAL3310082.1"/>
    <property type="molecule type" value="Genomic_DNA"/>
</dbReference>
<dbReference type="PANTHER" id="PTHR24270">
    <property type="entry name" value="LOW-DENSITY LIPOPROTEIN RECEPTOR-RELATED"/>
    <property type="match status" value="1"/>
</dbReference>
<evidence type="ECO:0000256" key="1">
    <source>
        <dbReference type="ARBA" id="ARBA00004167"/>
    </source>
</evidence>
<dbReference type="Pfam" id="PF00057">
    <property type="entry name" value="Ldl_recept_a"/>
    <property type="match status" value="6"/>
</dbReference>
<keyword evidence="11" id="KW-0675">Receptor</keyword>
<dbReference type="GO" id="GO:0016192">
    <property type="term" value="P:vesicle-mediated transport"/>
    <property type="evidence" value="ECO:0007669"/>
    <property type="project" value="UniProtKB-ARBA"/>
</dbReference>
<gene>
    <name evidence="11" type="primary">LRP1B</name>
    <name evidence="11" type="ORF">Ciccas_011358</name>
</gene>
<dbReference type="FunFam" id="4.10.400.10:FF:000034">
    <property type="entry name" value="Low-density lipoprotein receptor-related protein 2"/>
    <property type="match status" value="1"/>
</dbReference>
<dbReference type="CDD" id="cd00112">
    <property type="entry name" value="LDLa"/>
    <property type="match status" value="6"/>
</dbReference>
<keyword evidence="4" id="KW-0732">Signal</keyword>
<dbReference type="PROSITE" id="PS50068">
    <property type="entry name" value="LDLRA_2"/>
    <property type="match status" value="6"/>
</dbReference>
<dbReference type="PROSITE" id="PS01209">
    <property type="entry name" value="LDLRA_1"/>
    <property type="match status" value="3"/>
</dbReference>
<dbReference type="InterPro" id="IPR002172">
    <property type="entry name" value="LDrepeatLR_classA_rpt"/>
</dbReference>
<keyword evidence="3" id="KW-0812">Transmembrane</keyword>
<feature type="disulfide bond" evidence="10">
    <location>
        <begin position="465"/>
        <end position="483"/>
    </location>
</feature>
<keyword evidence="11" id="KW-0449">Lipoprotein</keyword>
<sequence length="546" mass="60684">EPDPIVVASFEPRNQTVLSGEPFSVKCFGRKPHIEVLSAVELSSMPSRDLQSKSIIEFEDSFSQAKLTFDKGILSEVERSVNFRCTTNDGEELYAYVHIKPRGDTGGSGLYCFTCPDTNKCIPLYKLCNRQPDCPNGSDELNPYQCSNKKPFLRWIPNGPIIVPENRPFFEVRCELISWPGQLASPNNLKITINNAPAESVPGVVVEYIWNGATVRVNPYSRQNFTIVCSDEYQTNKVPVQVTFPPAEVNCAPDQFRCNFGQQCISSRLVCDGSFDCADRSDEAPIMDCGRSCAPHEFRCKSGECVPSNWRCNTAIDCPDRSDEIGCAPPEKVFWKDDNMNIEFKATCYVENRKNGSALQVLIDNERPNWPFEVRREGYDRVVVTAPRNAITRSITLQCSTGNSNVALLRLDPRSDCPPGHDFCSDRKTCIPKSSFCDKKRDCPDGSDESDCGGTTTCTGTERRCNNGQCMDFRRFCNGQPDCADGSDEWPSNCNNLCEPSVFVCQNQLSKIPIAAVCDGEKDCRDGSDEVQCAGCKFTLCAANLS</sequence>
<evidence type="ECO:0000313" key="12">
    <source>
        <dbReference type="Proteomes" id="UP001626550"/>
    </source>
</evidence>
<feature type="disulfide bond" evidence="10">
    <location>
        <begin position="293"/>
        <end position="305"/>
    </location>
</feature>
<comment type="caution">
    <text evidence="11">The sequence shown here is derived from an EMBL/GenBank/DDBJ whole genome shotgun (WGS) entry which is preliminary data.</text>
</comment>
<evidence type="ECO:0000256" key="9">
    <source>
        <dbReference type="ARBA" id="ARBA00023180"/>
    </source>
</evidence>
<dbReference type="InterPro" id="IPR050685">
    <property type="entry name" value="LDLR"/>
</dbReference>
<evidence type="ECO:0000256" key="10">
    <source>
        <dbReference type="PROSITE-ProRule" id="PRU00124"/>
    </source>
</evidence>
<reference evidence="11 12" key="1">
    <citation type="submission" date="2024-11" db="EMBL/GenBank/DDBJ databases">
        <title>Adaptive evolution of stress response genes in parasites aligns with host niche diversity.</title>
        <authorList>
            <person name="Hahn C."/>
            <person name="Resl P."/>
        </authorList>
    </citation>
    <scope>NUCLEOTIDE SEQUENCE [LARGE SCALE GENOMIC DNA]</scope>
    <source>
        <strain evidence="11">EGGRZ-B1_66</strain>
        <tissue evidence="11">Body</tissue>
    </source>
</reference>
<evidence type="ECO:0000256" key="5">
    <source>
        <dbReference type="ARBA" id="ARBA00022737"/>
    </source>
</evidence>
<organism evidence="11 12">
    <name type="scientific">Cichlidogyrus casuarinus</name>
    <dbReference type="NCBI Taxonomy" id="1844966"/>
    <lineage>
        <taxon>Eukaryota</taxon>
        <taxon>Metazoa</taxon>
        <taxon>Spiralia</taxon>
        <taxon>Lophotrochozoa</taxon>
        <taxon>Platyhelminthes</taxon>
        <taxon>Monogenea</taxon>
        <taxon>Monopisthocotylea</taxon>
        <taxon>Dactylogyridea</taxon>
        <taxon>Ancyrocephalidae</taxon>
        <taxon>Cichlidogyrus</taxon>
    </lineage>
</organism>
<dbReference type="Gene3D" id="4.10.400.10">
    <property type="entry name" value="Low-density Lipoprotein Receptor"/>
    <property type="match status" value="6"/>
</dbReference>
<accession>A0ABD2PRH0</accession>
<evidence type="ECO:0000256" key="4">
    <source>
        <dbReference type="ARBA" id="ARBA00022729"/>
    </source>
</evidence>
<dbReference type="SUPFAM" id="SSF57424">
    <property type="entry name" value="LDL receptor-like module"/>
    <property type="match status" value="6"/>
</dbReference>
<dbReference type="GO" id="GO:0012505">
    <property type="term" value="C:endomembrane system"/>
    <property type="evidence" value="ECO:0007669"/>
    <property type="project" value="UniProtKB-SubCell"/>
</dbReference>
<comment type="caution">
    <text evidence="10">Lacks conserved residue(s) required for the propagation of feature annotation.</text>
</comment>
<evidence type="ECO:0000256" key="3">
    <source>
        <dbReference type="ARBA" id="ARBA00022692"/>
    </source>
</evidence>
<evidence type="ECO:0000313" key="11">
    <source>
        <dbReference type="EMBL" id="KAL3310082.1"/>
    </source>
</evidence>
<feature type="disulfide bond" evidence="10">
    <location>
        <begin position="312"/>
        <end position="327"/>
    </location>
</feature>
<dbReference type="InterPro" id="IPR036055">
    <property type="entry name" value="LDL_receptor-like_sf"/>
</dbReference>
<dbReference type="GO" id="GO:0016020">
    <property type="term" value="C:membrane"/>
    <property type="evidence" value="ECO:0007669"/>
    <property type="project" value="UniProtKB-SubCell"/>
</dbReference>
<keyword evidence="5" id="KW-0677">Repeat</keyword>
<protein>
    <submittedName>
        <fullName evidence="11">Low-density lipoprotein receptor- protein 1B</fullName>
    </submittedName>
</protein>
<feature type="disulfide bond" evidence="10">
    <location>
        <begin position="300"/>
        <end position="318"/>
    </location>
</feature>
<keyword evidence="6" id="KW-1133">Transmembrane helix</keyword>
<feature type="disulfide bond" evidence="10">
    <location>
        <begin position="437"/>
        <end position="452"/>
    </location>
</feature>
<evidence type="ECO:0000256" key="8">
    <source>
        <dbReference type="ARBA" id="ARBA00023157"/>
    </source>
</evidence>
<keyword evidence="9" id="KW-0325">Glycoprotein</keyword>
<dbReference type="InterPro" id="IPR023415">
    <property type="entry name" value="LDLR_class-A_CS"/>
</dbReference>
<dbReference type="AlphaFoldDB" id="A0ABD2PRH0"/>
<keyword evidence="12" id="KW-1185">Reference proteome</keyword>
<feature type="disulfide bond" evidence="10">
    <location>
        <begin position="458"/>
        <end position="470"/>
    </location>
</feature>
<keyword evidence="7" id="KW-0472">Membrane</keyword>
<evidence type="ECO:0000256" key="2">
    <source>
        <dbReference type="ARBA" id="ARBA00004308"/>
    </source>
</evidence>